<dbReference type="AlphaFoldDB" id="A0A444V805"/>
<dbReference type="Proteomes" id="UP000289886">
    <property type="component" value="Unassembled WGS sequence"/>
</dbReference>
<reference evidence="2 3" key="1">
    <citation type="submission" date="2019-01" db="EMBL/GenBank/DDBJ databases">
        <title>Draft Genome and Complete Hox-Cluster Characterization of the Sterlet Sturgeon (Acipenser ruthenus).</title>
        <authorList>
            <person name="Wei Q."/>
        </authorList>
    </citation>
    <scope>NUCLEOTIDE SEQUENCE [LARGE SCALE GENOMIC DNA]</scope>
    <source>
        <strain evidence="2">WHYD16114868_AA</strain>
        <tissue evidence="2">Blood</tissue>
    </source>
</reference>
<protein>
    <submittedName>
        <fullName evidence="2">Uncharacterized protein</fullName>
    </submittedName>
</protein>
<organism evidence="2 3">
    <name type="scientific">Acipenser ruthenus</name>
    <name type="common">Sterlet sturgeon</name>
    <dbReference type="NCBI Taxonomy" id="7906"/>
    <lineage>
        <taxon>Eukaryota</taxon>
        <taxon>Metazoa</taxon>
        <taxon>Chordata</taxon>
        <taxon>Craniata</taxon>
        <taxon>Vertebrata</taxon>
        <taxon>Euteleostomi</taxon>
        <taxon>Actinopterygii</taxon>
        <taxon>Chondrostei</taxon>
        <taxon>Acipenseriformes</taxon>
        <taxon>Acipenseridae</taxon>
        <taxon>Acipenser</taxon>
    </lineage>
</organism>
<sequence>MPPKQATRGTNASKDAIAAKADSSKGRSADAEKEKVPRRKSTKDEDEKKKERQAPARRRTEREEKTTTAQPGGGTTPPRRKPVKQEKEEDGKSTRTTKNAPLKEKVSADSEMTPESFMLLMKVLHIDIPDGVITDEAIRLSETGSVLDAAEKIVGLLTVFKLQFEKRPRLSAREVKQGLTLFKADKLCELTTLLFFKPASNKSLLRDQWEANTSNTGRGFVVSPAFRSEPVSMPVMHTGPVTRSWSKLTVGKDLPTITPGTRKTLGVISNHQYVDETSLWKAKKGFGMFSANKYDELECIKWFHETASEKKTFGGGAVVYTSGNHVQYGFLTGNLDVYADFKGDKPPEIQCDRLVIECKGTTGDMVGHFFTKTQQTKDGFPYAEVKPKHLYVFQVQTYMYILNAVAKMTKSAPMRKAAMVLRHYNPGGQPQQDFWLSLVDSDVQTQRDIDKLRLFLQTHVLACYIAVLRQLFVKE</sequence>
<name>A0A444V805_ACIRT</name>
<feature type="compositionally biased region" description="Low complexity" evidence="1">
    <location>
        <begin position="12"/>
        <end position="21"/>
    </location>
</feature>
<keyword evidence="3" id="KW-1185">Reference proteome</keyword>
<feature type="compositionally biased region" description="Basic and acidic residues" evidence="1">
    <location>
        <begin position="42"/>
        <end position="66"/>
    </location>
</feature>
<accession>A0A444V805</accession>
<evidence type="ECO:0000256" key="1">
    <source>
        <dbReference type="SAM" id="MobiDB-lite"/>
    </source>
</evidence>
<comment type="caution">
    <text evidence="2">The sequence shown here is derived from an EMBL/GenBank/DDBJ whole genome shotgun (WGS) entry which is preliminary data.</text>
</comment>
<proteinExistence type="predicted"/>
<evidence type="ECO:0000313" key="2">
    <source>
        <dbReference type="EMBL" id="RXM96566.1"/>
    </source>
</evidence>
<feature type="compositionally biased region" description="Basic and acidic residues" evidence="1">
    <location>
        <begin position="22"/>
        <end position="35"/>
    </location>
</feature>
<feature type="compositionally biased region" description="Basic and acidic residues" evidence="1">
    <location>
        <begin position="83"/>
        <end position="93"/>
    </location>
</feature>
<evidence type="ECO:0000313" key="3">
    <source>
        <dbReference type="Proteomes" id="UP000289886"/>
    </source>
</evidence>
<feature type="region of interest" description="Disordered" evidence="1">
    <location>
        <begin position="1"/>
        <end position="109"/>
    </location>
</feature>
<dbReference type="EMBL" id="SCEB01001571">
    <property type="protein sequence ID" value="RXM96566.1"/>
    <property type="molecule type" value="Genomic_DNA"/>
</dbReference>
<gene>
    <name evidence="2" type="ORF">EOD39_15552</name>
</gene>